<dbReference type="GO" id="GO:0005829">
    <property type="term" value="C:cytosol"/>
    <property type="evidence" value="ECO:0007669"/>
    <property type="project" value="TreeGrafter"/>
</dbReference>
<reference evidence="2 3" key="1">
    <citation type="submission" date="2019-02" db="EMBL/GenBank/DDBJ databases">
        <title>Deep-cultivation of Planctomycetes and their phenomic and genomic characterization uncovers novel biology.</title>
        <authorList>
            <person name="Wiegand S."/>
            <person name="Jogler M."/>
            <person name="Boedeker C."/>
            <person name="Pinto D."/>
            <person name="Vollmers J."/>
            <person name="Rivas-Marin E."/>
            <person name="Kohn T."/>
            <person name="Peeters S.H."/>
            <person name="Heuer A."/>
            <person name="Rast P."/>
            <person name="Oberbeckmann S."/>
            <person name="Bunk B."/>
            <person name="Jeske O."/>
            <person name="Meyerdierks A."/>
            <person name="Storesund J.E."/>
            <person name="Kallscheuer N."/>
            <person name="Luecker S."/>
            <person name="Lage O.M."/>
            <person name="Pohl T."/>
            <person name="Merkel B.J."/>
            <person name="Hornburger P."/>
            <person name="Mueller R.-W."/>
            <person name="Bruemmer F."/>
            <person name="Labrenz M."/>
            <person name="Spormann A.M."/>
            <person name="Op den Camp H."/>
            <person name="Overmann J."/>
            <person name="Amann R."/>
            <person name="Jetten M.S.M."/>
            <person name="Mascher T."/>
            <person name="Medema M.H."/>
            <person name="Devos D.P."/>
            <person name="Kaster A.-K."/>
            <person name="Ovreas L."/>
            <person name="Rohde M."/>
            <person name="Galperin M.Y."/>
            <person name="Jogler C."/>
        </authorList>
    </citation>
    <scope>NUCLEOTIDE SEQUENCE [LARGE SCALE GENOMIC DNA]</scope>
    <source>
        <strain evidence="2 3">V22</strain>
    </source>
</reference>
<dbReference type="InterPro" id="IPR005025">
    <property type="entry name" value="FMN_Rdtase-like_dom"/>
</dbReference>
<sequence length="174" mass="19074">MILVFSCSLNPNSRSRVLAETISADIRNLGRDVEFIDLQSVQLPMCDGGAAYGDAEVRRLNELVKTADAIVISAPVYNYDVNAAAKNLVELTGRNWTGKTVGMLLSAGGQGSYMSAMGLANSLMLDFRCLVLPRFVYTTEDKIHDGEIQDEHVEERIKILAQEVLRVADALKLP</sequence>
<dbReference type="EC" id="1.5.1.45" evidence="2"/>
<dbReference type="GO" id="GO:0010181">
    <property type="term" value="F:FMN binding"/>
    <property type="evidence" value="ECO:0007669"/>
    <property type="project" value="TreeGrafter"/>
</dbReference>
<accession>A0A517T8W1</accession>
<keyword evidence="3" id="KW-1185">Reference proteome</keyword>
<dbReference type="GO" id="GO:0016491">
    <property type="term" value="F:oxidoreductase activity"/>
    <property type="evidence" value="ECO:0007669"/>
    <property type="project" value="UniProtKB-KW"/>
</dbReference>
<gene>
    <name evidence="2" type="ORF">V22_20320</name>
</gene>
<dbReference type="PANTHER" id="PTHR30543:SF28">
    <property type="entry name" value="NADPH-DEPENDENT FMN REDUCTASE-LIKE DOMAIN-CONTAINING PROTEIN"/>
    <property type="match status" value="1"/>
</dbReference>
<evidence type="ECO:0000313" key="2">
    <source>
        <dbReference type="EMBL" id="QDT64789.1"/>
    </source>
</evidence>
<dbReference type="InterPro" id="IPR050712">
    <property type="entry name" value="NAD(P)H-dep_reductase"/>
</dbReference>
<evidence type="ECO:0000259" key="1">
    <source>
        <dbReference type="Pfam" id="PF03358"/>
    </source>
</evidence>
<evidence type="ECO:0000313" key="3">
    <source>
        <dbReference type="Proteomes" id="UP000319976"/>
    </source>
</evidence>
<dbReference type="AlphaFoldDB" id="A0A517T8W1"/>
<organism evidence="2 3">
    <name type="scientific">Calycomorphotria hydatis</name>
    <dbReference type="NCBI Taxonomy" id="2528027"/>
    <lineage>
        <taxon>Bacteria</taxon>
        <taxon>Pseudomonadati</taxon>
        <taxon>Planctomycetota</taxon>
        <taxon>Planctomycetia</taxon>
        <taxon>Planctomycetales</taxon>
        <taxon>Planctomycetaceae</taxon>
        <taxon>Calycomorphotria</taxon>
    </lineage>
</organism>
<name>A0A517T8W1_9PLAN</name>
<dbReference type="InterPro" id="IPR029039">
    <property type="entry name" value="Flavoprotein-like_sf"/>
</dbReference>
<dbReference type="Gene3D" id="3.40.50.360">
    <property type="match status" value="1"/>
</dbReference>
<dbReference type="PANTHER" id="PTHR30543">
    <property type="entry name" value="CHROMATE REDUCTASE"/>
    <property type="match status" value="1"/>
</dbReference>
<keyword evidence="2" id="KW-0560">Oxidoreductase</keyword>
<dbReference type="SUPFAM" id="SSF52218">
    <property type="entry name" value="Flavoproteins"/>
    <property type="match status" value="1"/>
</dbReference>
<dbReference type="EMBL" id="CP036316">
    <property type="protein sequence ID" value="QDT64789.1"/>
    <property type="molecule type" value="Genomic_DNA"/>
</dbReference>
<dbReference type="Proteomes" id="UP000319976">
    <property type="component" value="Chromosome"/>
</dbReference>
<protein>
    <submittedName>
        <fullName evidence="2">NAD(P)H-dependent FAD/FMN reductase</fullName>
        <ecNumber evidence="2">1.5.1.45</ecNumber>
    </submittedName>
</protein>
<feature type="domain" description="NADPH-dependent FMN reductase-like" evidence="1">
    <location>
        <begin position="2"/>
        <end position="137"/>
    </location>
</feature>
<dbReference type="KEGG" id="chya:V22_20320"/>
<dbReference type="Pfam" id="PF03358">
    <property type="entry name" value="FMN_red"/>
    <property type="match status" value="1"/>
</dbReference>
<proteinExistence type="predicted"/>